<dbReference type="SMART" id="SM00226">
    <property type="entry name" value="LMWPc"/>
    <property type="match status" value="1"/>
</dbReference>
<gene>
    <name evidence="3" type="ORF">SAMN05216418_0675</name>
</gene>
<dbReference type="AlphaFoldDB" id="A0A1G6GW20"/>
<dbReference type="EMBL" id="FMYG01000001">
    <property type="protein sequence ID" value="SDB85326.1"/>
    <property type="molecule type" value="Genomic_DNA"/>
</dbReference>
<proteinExistence type="predicted"/>
<dbReference type="InterPro" id="IPR023485">
    <property type="entry name" value="Ptyr_pPase"/>
</dbReference>
<dbReference type="Pfam" id="PF01451">
    <property type="entry name" value="LMWPc"/>
    <property type="match status" value="1"/>
</dbReference>
<feature type="domain" description="Phosphotyrosine protein phosphatase I" evidence="2">
    <location>
        <begin position="4"/>
        <end position="151"/>
    </location>
</feature>
<dbReference type="Gene3D" id="3.40.50.2300">
    <property type="match status" value="1"/>
</dbReference>
<feature type="region of interest" description="Disordered" evidence="1">
    <location>
        <begin position="186"/>
        <end position="221"/>
    </location>
</feature>
<dbReference type="Proteomes" id="UP000183203">
    <property type="component" value="Unassembled WGS sequence"/>
</dbReference>
<name>A0A1G6GW20_9MICO</name>
<organism evidence="3 4">
    <name type="scientific">Microbacterium enclense</name>
    <dbReference type="NCBI Taxonomy" id="993073"/>
    <lineage>
        <taxon>Bacteria</taxon>
        <taxon>Bacillati</taxon>
        <taxon>Actinomycetota</taxon>
        <taxon>Actinomycetes</taxon>
        <taxon>Micrococcales</taxon>
        <taxon>Microbacteriaceae</taxon>
        <taxon>Microbacterium</taxon>
    </lineage>
</organism>
<protein>
    <submittedName>
        <fullName evidence="3">Protein-tyrosine phosphatase</fullName>
    </submittedName>
</protein>
<dbReference type="InterPro" id="IPR036196">
    <property type="entry name" value="Ptyr_pPase_sf"/>
</dbReference>
<dbReference type="SUPFAM" id="SSF52788">
    <property type="entry name" value="Phosphotyrosine protein phosphatases I"/>
    <property type="match status" value="1"/>
</dbReference>
<reference evidence="3 4" key="1">
    <citation type="submission" date="2016-09" db="EMBL/GenBank/DDBJ databases">
        <authorList>
            <person name="Capua I."/>
            <person name="De Benedictis P."/>
            <person name="Joannis T."/>
            <person name="Lombin L.H."/>
            <person name="Cattoli G."/>
        </authorList>
    </citation>
    <scope>NUCLEOTIDE SEQUENCE [LARGE SCALE GENOMIC DNA]</scope>
    <source>
        <strain evidence="3 4">NIO-1002</strain>
    </source>
</reference>
<dbReference type="STRING" id="993073.AS029_02165"/>
<evidence type="ECO:0000259" key="2">
    <source>
        <dbReference type="SMART" id="SM00226"/>
    </source>
</evidence>
<sequence length="221" mass="23526">MVGNRIVVVCTANMIRSPFIAGLLRSRMQAFAGRGLEVDSAGTAARPGAGAAPEAIELGKTYGLDLAAHRTRRLDDGVLATGDTVLCAERAHRRVVLDLRPDLLSSVFTVREFAHLVARVPARDAAGDWAGLVRAAGRARLGGRVTPEADDDVTDPIGCSQEVWTAFERQATQAVSAILAAIGSLPPEEWTDTSPPRPPATRRENRMRLGAPSSRRAARTG</sequence>
<dbReference type="RefSeq" id="WP_058230934.1">
    <property type="nucleotide sequence ID" value="NZ_FMYG01000001.1"/>
</dbReference>
<evidence type="ECO:0000313" key="3">
    <source>
        <dbReference type="EMBL" id="SDB85326.1"/>
    </source>
</evidence>
<evidence type="ECO:0000313" key="4">
    <source>
        <dbReference type="Proteomes" id="UP000183203"/>
    </source>
</evidence>
<evidence type="ECO:0000256" key="1">
    <source>
        <dbReference type="SAM" id="MobiDB-lite"/>
    </source>
</evidence>
<accession>A0A1G6GW20</accession>